<dbReference type="Proteomes" id="UP000266301">
    <property type="component" value="Chromosome"/>
</dbReference>
<evidence type="ECO:0000256" key="6">
    <source>
        <dbReference type="ARBA" id="ARBA00023211"/>
    </source>
</evidence>
<feature type="domain" description="Nudix hydrolase" evidence="7">
    <location>
        <begin position="19"/>
        <end position="151"/>
    </location>
</feature>
<evidence type="ECO:0000256" key="3">
    <source>
        <dbReference type="ARBA" id="ARBA00022723"/>
    </source>
</evidence>
<dbReference type="InterPro" id="IPR015797">
    <property type="entry name" value="NUDIX_hydrolase-like_dom_sf"/>
</dbReference>
<comment type="cofactor">
    <cofactor evidence="2">
        <name>Mg(2+)</name>
        <dbReference type="ChEBI" id="CHEBI:18420"/>
    </cofactor>
</comment>
<evidence type="ECO:0000313" key="8">
    <source>
        <dbReference type="EMBL" id="AYD40442.1"/>
    </source>
</evidence>
<evidence type="ECO:0000256" key="1">
    <source>
        <dbReference type="ARBA" id="ARBA00001936"/>
    </source>
</evidence>
<dbReference type="AlphaFoldDB" id="A0A386H415"/>
<dbReference type="OrthoDB" id="9802805at2"/>
<evidence type="ECO:0000256" key="4">
    <source>
        <dbReference type="ARBA" id="ARBA00022801"/>
    </source>
</evidence>
<dbReference type="PROSITE" id="PS51462">
    <property type="entry name" value="NUDIX"/>
    <property type="match status" value="1"/>
</dbReference>
<dbReference type="GO" id="GO:0046872">
    <property type="term" value="F:metal ion binding"/>
    <property type="evidence" value="ECO:0007669"/>
    <property type="project" value="UniProtKB-KW"/>
</dbReference>
<gene>
    <name evidence="8" type="ORF">D4Z93_07860</name>
</gene>
<sequence length="202" mass="23437">MIDRIYSIFKGKKGHISGQYRKYAVIILLTEKEGKMNILLEVRSFRLRTQPGDICLPGGTVENGENPKEAAIREAVEELKVDYNDIEFIGEMNYLVSPYGFIMYPFVAKLKTENYSYSEDEVDHVFTVPVDFLIKNKPKLYELTLLPHLEENFPYELINGGKSYKFRHGKAPEYFYIYGDYVIWGFTALILKNFVDTIVSDN</sequence>
<name>A0A386H415_9CLOT</name>
<dbReference type="InterPro" id="IPR000086">
    <property type="entry name" value="NUDIX_hydrolase_dom"/>
</dbReference>
<evidence type="ECO:0000256" key="5">
    <source>
        <dbReference type="ARBA" id="ARBA00022842"/>
    </source>
</evidence>
<dbReference type="EMBL" id="CP032416">
    <property type="protein sequence ID" value="AYD40442.1"/>
    <property type="molecule type" value="Genomic_DNA"/>
</dbReference>
<dbReference type="Gene3D" id="3.90.79.10">
    <property type="entry name" value="Nucleoside Triphosphate Pyrophosphohydrolase"/>
    <property type="match status" value="1"/>
</dbReference>
<proteinExistence type="predicted"/>
<evidence type="ECO:0000259" key="7">
    <source>
        <dbReference type="PROSITE" id="PS51462"/>
    </source>
</evidence>
<keyword evidence="9" id="KW-1185">Reference proteome</keyword>
<keyword evidence="5" id="KW-0460">Magnesium</keyword>
<protein>
    <submittedName>
        <fullName evidence="8">CoA pyrophosphatase</fullName>
    </submittedName>
</protein>
<keyword evidence="4" id="KW-0378">Hydrolase</keyword>
<dbReference type="Pfam" id="PF00293">
    <property type="entry name" value="NUDIX"/>
    <property type="match status" value="1"/>
</dbReference>
<dbReference type="InterPro" id="IPR045121">
    <property type="entry name" value="CoAse"/>
</dbReference>
<comment type="cofactor">
    <cofactor evidence="1">
        <name>Mn(2+)</name>
        <dbReference type="ChEBI" id="CHEBI:29035"/>
    </cofactor>
</comment>
<dbReference type="SUPFAM" id="SSF55811">
    <property type="entry name" value="Nudix"/>
    <property type="match status" value="1"/>
</dbReference>
<dbReference type="PANTHER" id="PTHR12992">
    <property type="entry name" value="NUDIX HYDROLASE"/>
    <property type="match status" value="1"/>
</dbReference>
<keyword evidence="6" id="KW-0464">Manganese</keyword>
<accession>A0A386H415</accession>
<dbReference type="GO" id="GO:0010945">
    <property type="term" value="F:coenzyme A diphosphatase activity"/>
    <property type="evidence" value="ECO:0007669"/>
    <property type="project" value="InterPro"/>
</dbReference>
<dbReference type="RefSeq" id="WP_119972188.1">
    <property type="nucleotide sequence ID" value="NZ_CP032416.1"/>
</dbReference>
<evidence type="ECO:0000313" key="9">
    <source>
        <dbReference type="Proteomes" id="UP000266301"/>
    </source>
</evidence>
<organism evidence="8 9">
    <name type="scientific">Clostridium fermenticellae</name>
    <dbReference type="NCBI Taxonomy" id="2068654"/>
    <lineage>
        <taxon>Bacteria</taxon>
        <taxon>Bacillati</taxon>
        <taxon>Bacillota</taxon>
        <taxon>Clostridia</taxon>
        <taxon>Eubacteriales</taxon>
        <taxon>Clostridiaceae</taxon>
        <taxon>Clostridium</taxon>
    </lineage>
</organism>
<dbReference type="KEGG" id="cfer:D4Z93_07860"/>
<dbReference type="CDD" id="cd03426">
    <property type="entry name" value="NUDIX_CoAse_Nudt7"/>
    <property type="match status" value="1"/>
</dbReference>
<dbReference type="PANTHER" id="PTHR12992:SF11">
    <property type="entry name" value="MITOCHONDRIAL COENZYME A DIPHOSPHATASE NUDT8"/>
    <property type="match status" value="1"/>
</dbReference>
<evidence type="ECO:0000256" key="2">
    <source>
        <dbReference type="ARBA" id="ARBA00001946"/>
    </source>
</evidence>
<reference evidence="8 9" key="1">
    <citation type="journal article" date="2019" name="Int. J. Syst. Evol. Microbiol.">
        <title>Clostridium fermenticellae sp. nov., isolated from the mud in a fermentation cellar for the production of the Chinese liquor, baijiu.</title>
        <authorList>
            <person name="Xu P.X."/>
            <person name="Chai L.J."/>
            <person name="Qiu T."/>
            <person name="Zhang X.J."/>
            <person name="Lu Z.M."/>
            <person name="Xiao C."/>
            <person name="Wang S.T."/>
            <person name="Shen C.H."/>
            <person name="Shi J.S."/>
            <person name="Xu Z.H."/>
        </authorList>
    </citation>
    <scope>NUCLEOTIDE SEQUENCE [LARGE SCALE GENOMIC DNA]</scope>
    <source>
        <strain evidence="8 9">JN500901</strain>
    </source>
</reference>
<keyword evidence="3" id="KW-0479">Metal-binding</keyword>